<dbReference type="EMBL" id="SWFS01000246">
    <property type="protein sequence ID" value="KAA8912819.1"/>
    <property type="molecule type" value="Genomic_DNA"/>
</dbReference>
<dbReference type="Gene3D" id="1.10.1410.10">
    <property type="match status" value="2"/>
</dbReference>
<dbReference type="Pfam" id="PF03813">
    <property type="entry name" value="Nrap"/>
    <property type="match status" value="1"/>
</dbReference>
<feature type="region of interest" description="Disordered" evidence="6">
    <location>
        <begin position="1"/>
        <end position="77"/>
    </location>
</feature>
<feature type="domain" description="Nrap protein" evidence="8">
    <location>
        <begin position="341"/>
        <end position="485"/>
    </location>
</feature>
<dbReference type="GO" id="GO:0034456">
    <property type="term" value="C:UTP-C complex"/>
    <property type="evidence" value="ECO:0007669"/>
    <property type="project" value="TreeGrafter"/>
</dbReference>
<name>A0A642V476_9ASCO</name>
<evidence type="ECO:0000256" key="1">
    <source>
        <dbReference type="ARBA" id="ARBA00004604"/>
    </source>
</evidence>
<dbReference type="PANTHER" id="PTHR17972">
    <property type="entry name" value="NUCLEOLAR RNA-ASSOCIATED PROTEIN"/>
    <property type="match status" value="1"/>
</dbReference>
<dbReference type="Proteomes" id="UP000761534">
    <property type="component" value="Unassembled WGS sequence"/>
</dbReference>
<evidence type="ECO:0000259" key="7">
    <source>
        <dbReference type="Pfam" id="PF03813"/>
    </source>
</evidence>
<feature type="compositionally biased region" description="Basic and acidic residues" evidence="6">
    <location>
        <begin position="1"/>
        <end position="10"/>
    </location>
</feature>
<organism evidence="9 10">
    <name type="scientific">Trichomonascus ciferrii</name>
    <dbReference type="NCBI Taxonomy" id="44093"/>
    <lineage>
        <taxon>Eukaryota</taxon>
        <taxon>Fungi</taxon>
        <taxon>Dikarya</taxon>
        <taxon>Ascomycota</taxon>
        <taxon>Saccharomycotina</taxon>
        <taxon>Dipodascomycetes</taxon>
        <taxon>Dipodascales</taxon>
        <taxon>Trichomonascaceae</taxon>
        <taxon>Trichomonascus</taxon>
        <taxon>Trichomonascus ciferrii complex</taxon>
    </lineage>
</organism>
<dbReference type="Pfam" id="PF17403">
    <property type="entry name" value="Nrap_D2"/>
    <property type="match status" value="1"/>
</dbReference>
<dbReference type="GO" id="GO:0003723">
    <property type="term" value="F:RNA binding"/>
    <property type="evidence" value="ECO:0007669"/>
    <property type="project" value="UniProtKB-KW"/>
</dbReference>
<gene>
    <name evidence="9" type="ORF">TRICI_003362</name>
</gene>
<dbReference type="GO" id="GO:0006409">
    <property type="term" value="P:tRNA export from nucleus"/>
    <property type="evidence" value="ECO:0007669"/>
    <property type="project" value="TreeGrafter"/>
</dbReference>
<proteinExistence type="inferred from homology"/>
<accession>A0A642V476</accession>
<comment type="caution">
    <text evidence="9">The sequence shown here is derived from an EMBL/GenBank/DDBJ whole genome shotgun (WGS) entry which is preliminary data.</text>
</comment>
<dbReference type="GO" id="GO:0032545">
    <property type="term" value="C:CURI complex"/>
    <property type="evidence" value="ECO:0007669"/>
    <property type="project" value="TreeGrafter"/>
</dbReference>
<evidence type="ECO:0000256" key="3">
    <source>
        <dbReference type="ARBA" id="ARBA00022884"/>
    </source>
</evidence>
<keyword evidence="5" id="KW-0698">rRNA processing</keyword>
<dbReference type="GO" id="GO:0032040">
    <property type="term" value="C:small-subunit processome"/>
    <property type="evidence" value="ECO:0007669"/>
    <property type="project" value="TreeGrafter"/>
</dbReference>
<keyword evidence="5" id="KW-0690">Ribosome biogenesis</keyword>
<dbReference type="InterPro" id="IPR005554">
    <property type="entry name" value="NOL6/Upt22"/>
</dbReference>
<comment type="subcellular location">
    <subcellularLocation>
        <location evidence="1 5">Nucleus</location>
        <location evidence="1 5">Nucleolus</location>
    </subcellularLocation>
</comment>
<evidence type="ECO:0000313" key="10">
    <source>
        <dbReference type="Proteomes" id="UP000761534"/>
    </source>
</evidence>
<dbReference type="GO" id="GO:0006364">
    <property type="term" value="P:rRNA processing"/>
    <property type="evidence" value="ECO:0007669"/>
    <property type="project" value="UniProtKB-KW"/>
</dbReference>
<protein>
    <recommendedName>
        <fullName evidence="5">U3 small nucleolar RNA-associated protein 22</fullName>
    </recommendedName>
</protein>
<evidence type="ECO:0000259" key="8">
    <source>
        <dbReference type="Pfam" id="PF17403"/>
    </source>
</evidence>
<dbReference type="OrthoDB" id="10251401at2759"/>
<dbReference type="PANTHER" id="PTHR17972:SF0">
    <property type="entry name" value="NUCLEOLAR PROTEIN 6"/>
    <property type="match status" value="1"/>
</dbReference>
<evidence type="ECO:0000256" key="2">
    <source>
        <dbReference type="ARBA" id="ARBA00006674"/>
    </source>
</evidence>
<feature type="domain" description="Nrap protein" evidence="7">
    <location>
        <begin position="196"/>
        <end position="335"/>
    </location>
</feature>
<evidence type="ECO:0000256" key="6">
    <source>
        <dbReference type="SAM" id="MobiDB-lite"/>
    </source>
</evidence>
<evidence type="ECO:0000313" key="9">
    <source>
        <dbReference type="EMBL" id="KAA8912819.1"/>
    </source>
</evidence>
<keyword evidence="10" id="KW-1185">Reference proteome</keyword>
<evidence type="ECO:0000256" key="5">
    <source>
        <dbReference type="RuleBase" id="RU364032"/>
    </source>
</evidence>
<keyword evidence="5" id="KW-0687">Ribonucleoprotein</keyword>
<dbReference type="InterPro" id="IPR035367">
    <property type="entry name" value="Nrap_D2"/>
</dbReference>
<sequence length="499" mass="56660">MKRKNSVVDREAEEEEKSSKQKISSLAELESEDDDDEEMDGMSEEGESGAEEESSDDEEAAEAQNKPTKKGLSAEEVQVARETSELFKSNIFKMQIDELIGELKLDPKQVQIVNKALHQINNAVEGVSDRVHSYNLVEAEKMFGKNSKDKIVIPFPDPKPSKDVQYKFGFAKPDYVTVLGSFSLHTAVKQPEGVGIDLYVNMPDELFQAKDYLNYRYVHKRAFYLACLARELKGSLEKLDPPMEMSYSYLNEDLLRPILQLTVANSTKKKHKFHINILPGTSSTVFEPRKLGPDRNCVRLDREDTSTLPATVFYNSSVLSDTSYRAYSEFLHRAKRMCEGFNEACILGRLWLRQRGFGSSIRSGGFGHFEWAMLMAALLNGSGNQRVLMAGYSSYQLFKATVRFLATQKTGLSVSFSTQKDQHTKAEDKNLDFASPAKLFDRDFKLNLLWKMSAWSFNLLKHEAAVTCDLLTDVVKDRFDPILLKNISNPHLHFDTVFR</sequence>
<dbReference type="InterPro" id="IPR035082">
    <property type="entry name" value="Nrap_D1"/>
</dbReference>
<keyword evidence="4 5" id="KW-0539">Nucleus</keyword>
<keyword evidence="3 5" id="KW-0694">RNA-binding</keyword>
<dbReference type="AlphaFoldDB" id="A0A642V476"/>
<comment type="similarity">
    <text evidence="2 5">Belongs to the NRAP family.</text>
</comment>
<evidence type="ECO:0000256" key="4">
    <source>
        <dbReference type="ARBA" id="ARBA00023242"/>
    </source>
</evidence>
<feature type="compositionally biased region" description="Acidic residues" evidence="6">
    <location>
        <begin position="29"/>
        <end position="61"/>
    </location>
</feature>
<dbReference type="VEuPathDB" id="FungiDB:TRICI_003362"/>
<reference evidence="9" key="1">
    <citation type="journal article" date="2019" name="G3 (Bethesda)">
        <title>Genome Assemblies of Two Rare Opportunistic Yeast Pathogens: Diutina rugosa (syn. Candida rugosa) and Trichomonascus ciferrii (syn. Candida ciferrii).</title>
        <authorList>
            <person name="Mixao V."/>
            <person name="Saus E."/>
            <person name="Hansen A.P."/>
            <person name="Lass-Florl C."/>
            <person name="Gabaldon T."/>
        </authorList>
    </citation>
    <scope>NUCLEOTIDE SEQUENCE</scope>
    <source>
        <strain evidence="9">CBS 4856</strain>
    </source>
</reference>